<sequence length="353" mass="39851">MDELVQQNLSFPPSPHHTASPTGAHSTPPSSTKPVQLQQVSGLHFEDNRMVILITGNKEFRLPLCILTSKSTVFREQCFPDAQSIQSDGSLKFKLSDPPTHAEYFLRAVFDSGYFEPPPRKINDIDHVLGILDLSSRYGVGYLRKRALSHIVSGYPTTLAEWFNHRETTTFAPITDFTIARAQTSIHVSLMTLYALAKVGASWLMPAVFYQCGRYELQVLISHSTWINGPLNEKLKSIVLTGHSKQWWASRRVLGFLQRAPPENCATPIPCAVARRVQSEQLHACDDLEPPMCSPLTVWEDGDWMCLDVCEECMIIARKEHAAACEDFWMKLPEIYGLEGWDKLFVLRDVDMA</sequence>
<dbReference type="EMBL" id="MU157837">
    <property type="protein sequence ID" value="KAF9530915.1"/>
    <property type="molecule type" value="Genomic_DNA"/>
</dbReference>
<keyword evidence="3" id="KW-1185">Reference proteome</keyword>
<accession>A0A9P6JSV4</accession>
<proteinExistence type="predicted"/>
<name>A0A9P6JSV4_9AGAR</name>
<evidence type="ECO:0000313" key="2">
    <source>
        <dbReference type="EMBL" id="KAF9530915.1"/>
    </source>
</evidence>
<feature type="region of interest" description="Disordered" evidence="1">
    <location>
        <begin position="1"/>
        <end position="35"/>
    </location>
</feature>
<dbReference type="AlphaFoldDB" id="A0A9P6JSV4"/>
<comment type="caution">
    <text evidence="2">The sequence shown here is derived from an EMBL/GenBank/DDBJ whole genome shotgun (WGS) entry which is preliminary data.</text>
</comment>
<evidence type="ECO:0000256" key="1">
    <source>
        <dbReference type="SAM" id="MobiDB-lite"/>
    </source>
</evidence>
<evidence type="ECO:0000313" key="3">
    <source>
        <dbReference type="Proteomes" id="UP000807306"/>
    </source>
</evidence>
<reference evidence="2" key="1">
    <citation type="submission" date="2020-11" db="EMBL/GenBank/DDBJ databases">
        <authorList>
            <consortium name="DOE Joint Genome Institute"/>
            <person name="Ahrendt S."/>
            <person name="Riley R."/>
            <person name="Andreopoulos W."/>
            <person name="Labutti K."/>
            <person name="Pangilinan J."/>
            <person name="Ruiz-Duenas F.J."/>
            <person name="Barrasa J.M."/>
            <person name="Sanchez-Garcia M."/>
            <person name="Camarero S."/>
            <person name="Miyauchi S."/>
            <person name="Serrano A."/>
            <person name="Linde D."/>
            <person name="Babiker R."/>
            <person name="Drula E."/>
            <person name="Ayuso-Fernandez I."/>
            <person name="Pacheco R."/>
            <person name="Padilla G."/>
            <person name="Ferreira P."/>
            <person name="Barriuso J."/>
            <person name="Kellner H."/>
            <person name="Castanera R."/>
            <person name="Alfaro M."/>
            <person name="Ramirez L."/>
            <person name="Pisabarro A.G."/>
            <person name="Kuo A."/>
            <person name="Tritt A."/>
            <person name="Lipzen A."/>
            <person name="He G."/>
            <person name="Yan M."/>
            <person name="Ng V."/>
            <person name="Cullen D."/>
            <person name="Martin F."/>
            <person name="Rosso M.-N."/>
            <person name="Henrissat B."/>
            <person name="Hibbett D."/>
            <person name="Martinez A.T."/>
            <person name="Grigoriev I.V."/>
        </authorList>
    </citation>
    <scope>NUCLEOTIDE SEQUENCE</scope>
    <source>
        <strain evidence="2">CBS 506.95</strain>
    </source>
</reference>
<dbReference type="OrthoDB" id="3036049at2759"/>
<dbReference type="Proteomes" id="UP000807306">
    <property type="component" value="Unassembled WGS sequence"/>
</dbReference>
<evidence type="ECO:0008006" key="4">
    <source>
        <dbReference type="Google" id="ProtNLM"/>
    </source>
</evidence>
<gene>
    <name evidence="2" type="ORF">CPB83DRAFT_849859</name>
</gene>
<organism evidence="2 3">
    <name type="scientific">Crepidotus variabilis</name>
    <dbReference type="NCBI Taxonomy" id="179855"/>
    <lineage>
        <taxon>Eukaryota</taxon>
        <taxon>Fungi</taxon>
        <taxon>Dikarya</taxon>
        <taxon>Basidiomycota</taxon>
        <taxon>Agaricomycotina</taxon>
        <taxon>Agaricomycetes</taxon>
        <taxon>Agaricomycetidae</taxon>
        <taxon>Agaricales</taxon>
        <taxon>Agaricineae</taxon>
        <taxon>Crepidotaceae</taxon>
        <taxon>Crepidotus</taxon>
    </lineage>
</organism>
<protein>
    <recommendedName>
        <fullName evidence="4">BTB domain-containing protein</fullName>
    </recommendedName>
</protein>